<dbReference type="InterPro" id="IPR000626">
    <property type="entry name" value="Ubiquitin-like_dom"/>
</dbReference>
<feature type="domain" description="Ubiquitin-like" evidence="1">
    <location>
        <begin position="145"/>
        <end position="178"/>
    </location>
</feature>
<dbReference type="AlphaFoldDB" id="A0A8H7DML9"/>
<dbReference type="EMBL" id="JACAZH010000001">
    <property type="protein sequence ID" value="KAF7377938.1"/>
    <property type="molecule type" value="Genomic_DNA"/>
</dbReference>
<dbReference type="InterPro" id="IPR029071">
    <property type="entry name" value="Ubiquitin-like_domsf"/>
</dbReference>
<dbReference type="Proteomes" id="UP000623467">
    <property type="component" value="Unassembled WGS sequence"/>
</dbReference>
<dbReference type="Pfam" id="PF11976">
    <property type="entry name" value="Rad60-SLD"/>
    <property type="match status" value="1"/>
</dbReference>
<proteinExistence type="predicted"/>
<dbReference type="OrthoDB" id="428577at2759"/>
<gene>
    <name evidence="2" type="ORF">MSAN_00217700</name>
</gene>
<evidence type="ECO:0000313" key="3">
    <source>
        <dbReference type="Proteomes" id="UP000623467"/>
    </source>
</evidence>
<name>A0A8H7DML9_9AGAR</name>
<dbReference type="InterPro" id="IPR022617">
    <property type="entry name" value="Rad60/SUMO-like_dom"/>
</dbReference>
<dbReference type="PROSITE" id="PS50053">
    <property type="entry name" value="UBIQUITIN_2"/>
    <property type="match status" value="1"/>
</dbReference>
<accession>A0A8H7DML9</accession>
<comment type="caution">
    <text evidence="2">The sequence shown here is derived from an EMBL/GenBank/DDBJ whole genome shotgun (WGS) entry which is preliminary data.</text>
</comment>
<evidence type="ECO:0000259" key="1">
    <source>
        <dbReference type="PROSITE" id="PS50053"/>
    </source>
</evidence>
<reference evidence="2" key="1">
    <citation type="submission" date="2020-05" db="EMBL/GenBank/DDBJ databases">
        <title>Mycena genomes resolve the evolution of fungal bioluminescence.</title>
        <authorList>
            <person name="Tsai I.J."/>
        </authorList>
    </citation>
    <scope>NUCLEOTIDE SEQUENCE</scope>
    <source>
        <strain evidence="2">160909Yilan</strain>
    </source>
</reference>
<dbReference type="CDD" id="cd01763">
    <property type="entry name" value="Ubl_SUMO_like"/>
    <property type="match status" value="1"/>
</dbReference>
<keyword evidence="3" id="KW-1185">Reference proteome</keyword>
<evidence type="ECO:0000313" key="2">
    <source>
        <dbReference type="EMBL" id="KAF7377938.1"/>
    </source>
</evidence>
<organism evidence="2 3">
    <name type="scientific">Mycena sanguinolenta</name>
    <dbReference type="NCBI Taxonomy" id="230812"/>
    <lineage>
        <taxon>Eukaryota</taxon>
        <taxon>Fungi</taxon>
        <taxon>Dikarya</taxon>
        <taxon>Basidiomycota</taxon>
        <taxon>Agaricomycotina</taxon>
        <taxon>Agaricomycetes</taxon>
        <taxon>Agaricomycetidae</taxon>
        <taxon>Agaricales</taxon>
        <taxon>Marasmiineae</taxon>
        <taxon>Mycenaceae</taxon>
        <taxon>Mycena</taxon>
    </lineage>
</organism>
<sequence length="418" mass="46540">MAKTKTSTVHEGPQESLFVLTDGRKRVLVIRPKTHKAAVDTARRHFPWIKAEDLIFQTDQLEICNRTMTDISPESWEAVVPQVSSVFVVERHGVHQGGDASPRTNATHATDQSSRALVMKMKATTPFRKASHLISTQLVLDDFDMVYDGCRLRLDQTPADVDMEDQDSIDIILKQRGGKPVIYVYSPTETDVSVALTLTREWSLSAIYPVVSTKALPSGTGERIQWNVRTRSNGSLTELNTGLDVAYLFWEAHTNHGIPASPPTSPVAGSFPTTQSFSPLTSDLFPVDSVLIAVRDITPYLDKVLAGLALHTEARTSFITYWLPSLLKHKHVALRFVPQEAYEIAAPLDIQPVPEVVTRIFMLFKGIDDDALTEWENAKAAADDTERWKEVVGGDFERADDASLFRVLEWGGMEVLAR</sequence>
<dbReference type="Gene3D" id="3.10.20.90">
    <property type="entry name" value="Phosphatidylinositol 3-kinase Catalytic Subunit, Chain A, domain 1"/>
    <property type="match status" value="1"/>
</dbReference>
<dbReference type="SUPFAM" id="SSF54236">
    <property type="entry name" value="Ubiquitin-like"/>
    <property type="match status" value="1"/>
</dbReference>
<protein>
    <recommendedName>
        <fullName evidence="1">Ubiquitin-like domain-containing protein</fullName>
    </recommendedName>
</protein>